<dbReference type="Pfam" id="PF00001">
    <property type="entry name" value="7tm_1"/>
    <property type="match status" value="1"/>
</dbReference>
<dbReference type="SMART" id="SM00449">
    <property type="entry name" value="SPRY"/>
    <property type="match status" value="1"/>
</dbReference>
<dbReference type="InterPro" id="IPR017452">
    <property type="entry name" value="GPCR_Rhodpsn_7TM"/>
</dbReference>
<evidence type="ECO:0000313" key="9">
    <source>
        <dbReference type="EMBL" id="KAG2469689.1"/>
    </source>
</evidence>
<dbReference type="PANTHER" id="PTHR16518:SF6">
    <property type="entry name" value="G-PROTEIN COUPLED RECEPTOR 162-RELATED"/>
    <property type="match status" value="1"/>
</dbReference>
<dbReference type="Gene3D" id="4.10.280.10">
    <property type="entry name" value="Helix-loop-helix DNA-binding domain"/>
    <property type="match status" value="1"/>
</dbReference>
<sequence length="866" mass="95224">MPSIAPEQQVEHGWNPKDASPSIVVSQSHLTFSRRPTPQTTDGIRSKMGYSSGIHIWEITWPAMKRGTHAVVGVATKNMPLQAEGYQALLGSDQHSWGLDLDRGLLYHNTSNICSPASRRYPTDERPGSQEASLVPFPDCFLMVLDFDAGTLGYALKNGRYLGVAFQGLKGMTLYPSIVKPRLEQRRRARINLYLEELKQLIEEQPGEGPKSKCATRERERGLKTLKPAGLKQVGGGGEKDGPRHKIEPDTGKVLVKSQIQKMMRSTAPLVPSSFASRSPHSILMQSGLQESAPYWIACGLVSILGNAWAILGISARAEQHKALDLLFVFLGGTHVLTVAVPLALFSAVHLGDGGGQNQNSQAYHTTGNPQKWNETLCKAFVSTFYCLSLATCFTVSSISYHRLWMVKWPVNYRLSRSRKQAWHSAAGGWAAAFVLATLPSLGWHSPGQRFYQDGTCRFTPGHIGLGFGLCLPLLVGGGTATALFCCSLTLLETFCKGRLIRKADQLERVPKGGQEEVPAIVVEDVRGQRRSSIDGSEPRKTSRETTGLVTAIVLLYTGFTGVPLLVLSCVSVQSYSTPACGEVLLLWSSLLQTLPLPILVWGSERYRPKARPVWDRCLRALAQDETTDNDSARDDLDSIAVVTGSADVKRATLFASERGAGKPFLNSPIPLAQKRVQYLQVPANRRHSHDDKDFWGHGPPSSMLPRWSSSDDICNSRYRNPAGGGLLSLHNFLELLPPADSPRKQTNVSSSCFSRQEVTRFIDDDFPATPRHYCPSGDRGRRASLAIIGGSRTDYTIGPQTQHPTALTRDGLARSYYPSGRRASLPPQDDHHRTHNSVEPTPLNRPLSPRTRSRHLVRSRSKKPG</sequence>
<feature type="compositionally biased region" description="Basic and acidic residues" evidence="5">
    <location>
        <begin position="238"/>
        <end position="249"/>
    </location>
</feature>
<keyword evidence="10" id="KW-1185">Reference proteome</keyword>
<evidence type="ECO:0000256" key="6">
    <source>
        <dbReference type="SAM" id="Phobius"/>
    </source>
</evidence>
<feature type="region of interest" description="Disordered" evidence="5">
    <location>
        <begin position="229"/>
        <end position="249"/>
    </location>
</feature>
<dbReference type="EMBL" id="JAATIS010000147">
    <property type="protein sequence ID" value="KAG2469689.1"/>
    <property type="molecule type" value="Genomic_DNA"/>
</dbReference>
<dbReference type="Gene3D" id="1.20.1070.10">
    <property type="entry name" value="Rhodopsin 7-helix transmembrane proteins"/>
    <property type="match status" value="1"/>
</dbReference>
<gene>
    <name evidence="9" type="primary">Gpr153_1</name>
    <name evidence="9" type="ORF">GTO96_0022972</name>
</gene>
<keyword evidence="4 6" id="KW-0472">Membrane</keyword>
<dbReference type="Proteomes" id="UP000886611">
    <property type="component" value="Unassembled WGS sequence"/>
</dbReference>
<feature type="compositionally biased region" description="Basic residues" evidence="5">
    <location>
        <begin position="852"/>
        <end position="866"/>
    </location>
</feature>
<feature type="domain" description="G-protein coupled receptors family 1 profile" evidence="8">
    <location>
        <begin position="306"/>
        <end position="601"/>
    </location>
</feature>
<evidence type="ECO:0000259" key="8">
    <source>
        <dbReference type="PROSITE" id="PS50262"/>
    </source>
</evidence>
<feature type="transmembrane region" description="Helical" evidence="6">
    <location>
        <begin position="380"/>
        <end position="401"/>
    </location>
</feature>
<feature type="transmembrane region" description="Helical" evidence="6">
    <location>
        <begin position="326"/>
        <end position="349"/>
    </location>
</feature>
<dbReference type="InterPro" id="IPR000276">
    <property type="entry name" value="GPCR_Rhodpsn"/>
</dbReference>
<evidence type="ECO:0000256" key="2">
    <source>
        <dbReference type="ARBA" id="ARBA00022692"/>
    </source>
</evidence>
<dbReference type="PROSITE" id="PS50188">
    <property type="entry name" value="B302_SPRY"/>
    <property type="match status" value="1"/>
</dbReference>
<feature type="non-terminal residue" evidence="9">
    <location>
        <position position="1"/>
    </location>
</feature>
<proteinExistence type="predicted"/>
<accession>A0A8X7XLT4</accession>
<dbReference type="Gene3D" id="2.60.120.920">
    <property type="match status" value="1"/>
</dbReference>
<feature type="transmembrane region" description="Helical" evidence="6">
    <location>
        <begin position="293"/>
        <end position="314"/>
    </location>
</feature>
<keyword evidence="3 6" id="KW-1133">Transmembrane helix</keyword>
<feature type="transmembrane region" description="Helical" evidence="6">
    <location>
        <begin position="549"/>
        <end position="574"/>
    </location>
</feature>
<dbReference type="PROSITE" id="PS50262">
    <property type="entry name" value="G_PROTEIN_RECEP_F1_2"/>
    <property type="match status" value="1"/>
</dbReference>
<protein>
    <submittedName>
        <fullName evidence="9">GP153 protein</fullName>
    </submittedName>
</protein>
<dbReference type="InterPro" id="IPR022347">
    <property type="entry name" value="GCR_153/162"/>
</dbReference>
<dbReference type="GO" id="GO:0004930">
    <property type="term" value="F:G protein-coupled receptor activity"/>
    <property type="evidence" value="ECO:0007669"/>
    <property type="project" value="InterPro"/>
</dbReference>
<evidence type="ECO:0000256" key="1">
    <source>
        <dbReference type="ARBA" id="ARBA00004370"/>
    </source>
</evidence>
<feature type="domain" description="B30.2/SPRY" evidence="7">
    <location>
        <begin position="1"/>
        <end position="198"/>
    </location>
</feature>
<comment type="caution">
    <text evidence="9">The sequence shown here is derived from an EMBL/GenBank/DDBJ whole genome shotgun (WGS) entry which is preliminary data.</text>
</comment>
<dbReference type="GO" id="GO:0046983">
    <property type="term" value="F:protein dimerization activity"/>
    <property type="evidence" value="ECO:0007669"/>
    <property type="project" value="InterPro"/>
</dbReference>
<evidence type="ECO:0000313" key="10">
    <source>
        <dbReference type="Proteomes" id="UP000886611"/>
    </source>
</evidence>
<keyword evidence="2 6" id="KW-0812">Transmembrane</keyword>
<feature type="transmembrane region" description="Helical" evidence="6">
    <location>
        <begin position="586"/>
        <end position="603"/>
    </location>
</feature>
<evidence type="ECO:0000256" key="4">
    <source>
        <dbReference type="ARBA" id="ARBA00023136"/>
    </source>
</evidence>
<evidence type="ECO:0000256" key="5">
    <source>
        <dbReference type="SAM" id="MobiDB-lite"/>
    </source>
</evidence>
<reference evidence="9 10" key="1">
    <citation type="journal article" date="2021" name="Cell">
        <title>Tracing the genetic footprints of vertebrate landing in non-teleost ray-finned fishes.</title>
        <authorList>
            <person name="Bi X."/>
            <person name="Wang K."/>
            <person name="Yang L."/>
            <person name="Pan H."/>
            <person name="Jiang H."/>
            <person name="Wei Q."/>
            <person name="Fang M."/>
            <person name="Yu H."/>
            <person name="Zhu C."/>
            <person name="Cai Y."/>
            <person name="He Y."/>
            <person name="Gan X."/>
            <person name="Zeng H."/>
            <person name="Yu D."/>
            <person name="Zhu Y."/>
            <person name="Jiang H."/>
            <person name="Qiu Q."/>
            <person name="Yang H."/>
            <person name="Zhang Y.E."/>
            <person name="Wang W."/>
            <person name="Zhu M."/>
            <person name="He S."/>
            <person name="Zhang G."/>
        </authorList>
    </citation>
    <scope>NUCLEOTIDE SEQUENCE [LARGE SCALE GENOMIC DNA]</scope>
    <source>
        <strain evidence="9">Bchr_013</strain>
    </source>
</reference>
<comment type="subcellular location">
    <subcellularLocation>
        <location evidence="1">Membrane</location>
    </subcellularLocation>
</comment>
<dbReference type="InterPro" id="IPR036638">
    <property type="entry name" value="HLH_DNA-bd_sf"/>
</dbReference>
<feature type="non-terminal residue" evidence="9">
    <location>
        <position position="866"/>
    </location>
</feature>
<dbReference type="InterPro" id="IPR001870">
    <property type="entry name" value="B30.2/SPRY"/>
</dbReference>
<dbReference type="AlphaFoldDB" id="A0A8X7XLT4"/>
<dbReference type="SUPFAM" id="SSF81321">
    <property type="entry name" value="Family A G protein-coupled receptor-like"/>
    <property type="match status" value="1"/>
</dbReference>
<dbReference type="SUPFAM" id="SSF49899">
    <property type="entry name" value="Concanavalin A-like lectins/glucanases"/>
    <property type="match status" value="1"/>
</dbReference>
<dbReference type="InterPro" id="IPR043136">
    <property type="entry name" value="B30.2/SPRY_sf"/>
</dbReference>
<dbReference type="GO" id="GO:0016020">
    <property type="term" value="C:membrane"/>
    <property type="evidence" value="ECO:0007669"/>
    <property type="project" value="UniProtKB-SubCell"/>
</dbReference>
<organism evidence="9 10">
    <name type="scientific">Polypterus senegalus</name>
    <name type="common">Senegal bichir</name>
    <dbReference type="NCBI Taxonomy" id="55291"/>
    <lineage>
        <taxon>Eukaryota</taxon>
        <taxon>Metazoa</taxon>
        <taxon>Chordata</taxon>
        <taxon>Craniata</taxon>
        <taxon>Vertebrata</taxon>
        <taxon>Euteleostomi</taxon>
        <taxon>Actinopterygii</taxon>
        <taxon>Polypteriformes</taxon>
        <taxon>Polypteridae</taxon>
        <taxon>Polypterus</taxon>
    </lineage>
</organism>
<feature type="region of interest" description="Disordered" evidence="5">
    <location>
        <begin position="817"/>
        <end position="866"/>
    </location>
</feature>
<name>A0A8X7XLT4_POLSE</name>
<feature type="transmembrane region" description="Helical" evidence="6">
    <location>
        <begin position="464"/>
        <end position="492"/>
    </location>
</feature>
<dbReference type="InterPro" id="IPR011598">
    <property type="entry name" value="bHLH_dom"/>
</dbReference>
<feature type="region of interest" description="Disordered" evidence="5">
    <location>
        <begin position="1"/>
        <end position="20"/>
    </location>
</feature>
<dbReference type="InterPro" id="IPR013320">
    <property type="entry name" value="ConA-like_dom_sf"/>
</dbReference>
<dbReference type="InterPro" id="IPR003877">
    <property type="entry name" value="SPRY_dom"/>
</dbReference>
<dbReference type="Pfam" id="PF00622">
    <property type="entry name" value="SPRY"/>
    <property type="match status" value="1"/>
</dbReference>
<dbReference type="PANTHER" id="PTHR16518">
    <property type="entry name" value="G-PROTEIN COUPLED RECEPTOR 153, 162"/>
    <property type="match status" value="1"/>
</dbReference>
<dbReference type="Pfam" id="PF00010">
    <property type="entry name" value="HLH"/>
    <property type="match status" value="1"/>
</dbReference>
<evidence type="ECO:0000256" key="3">
    <source>
        <dbReference type="ARBA" id="ARBA00022989"/>
    </source>
</evidence>
<feature type="transmembrane region" description="Helical" evidence="6">
    <location>
        <begin position="422"/>
        <end position="444"/>
    </location>
</feature>
<evidence type="ECO:0000259" key="7">
    <source>
        <dbReference type="PROSITE" id="PS50188"/>
    </source>
</evidence>
<dbReference type="PRINTS" id="PR01991">
    <property type="entry name" value="GPR153GPR162"/>
</dbReference>